<dbReference type="InParanoid" id="A0A1V9X804"/>
<feature type="region of interest" description="Disordered" evidence="3">
    <location>
        <begin position="59"/>
        <end position="92"/>
    </location>
</feature>
<evidence type="ECO:0000313" key="6">
    <source>
        <dbReference type="Proteomes" id="UP000192247"/>
    </source>
</evidence>
<dbReference type="GO" id="GO:0005737">
    <property type="term" value="C:cytoplasm"/>
    <property type="evidence" value="ECO:0007669"/>
    <property type="project" value="TreeGrafter"/>
</dbReference>
<dbReference type="SUPFAM" id="SSF54791">
    <property type="entry name" value="Eukaryotic type KH-domain (KH-domain type I)"/>
    <property type="match status" value="1"/>
</dbReference>
<name>A0A1V9X804_9ACAR</name>
<dbReference type="Pfam" id="PF00013">
    <property type="entry name" value="KH_1"/>
    <property type="match status" value="1"/>
</dbReference>
<comment type="caution">
    <text evidence="5">The sequence shown here is derived from an EMBL/GenBank/DDBJ whole genome shotgun (WGS) entry which is preliminary data.</text>
</comment>
<dbReference type="EMBL" id="MNPL01020129">
    <property type="protein sequence ID" value="OQR69687.1"/>
    <property type="molecule type" value="Genomic_DNA"/>
</dbReference>
<evidence type="ECO:0000256" key="3">
    <source>
        <dbReference type="SAM" id="MobiDB-lite"/>
    </source>
</evidence>
<sequence length="702" mass="78763">MVEHCKLFRSMEKRVELIGIPRRLFDQLINDDKLVEEVKFSLKSHSGAAEIEIKVRQRNGLPGNISNPNSFRNQTTPNQDGHRARRPTDTSLVRKNNPASVVDFYRRFLSSSVSTDGIAWPELSSRSPLPLKKEHLTTDESLGSNRYEFFFQVTGTPYEIDFVRAEISRMVRHKTTSENWVTLKMDVSFLDHSFMIGRWGKGIRRVVRDTGCQIHFPDSNKNDYSEKSNQVSVSGPPGAVVTARQRVRELLPISLGFFVDKDDYQNAIVCTEQLSDRAVPELKPEVKHTFQILQNQFHITITWLPIVNARCAMVTVRGARSNITRIQEGIHVLNTYLRPGKPPPDAQLCIAVSTQHLQFVFGENDAKVRAIMKMTNTRFALTAGRSNTSQHITTVRFFGLVENIYDAWRAFMDLLPAVVLIELPDSTDSGRERRSMNQRHGNSSMENARGIPVESLTQAQTANLCMATRDRLLALERCRHKQYITVEELQALTSLGVLSSDVLTSSVAVVKPNGDIEIVDPGLHRAIALAAAFTVLLYSFEILLTVRSSRDLKNWKLEARGPESRLGLIMEVHNILRNPHHNAVVALRETVQSWTSFKPTWWFKSPYHEFDQLSAQLDPSPTLFSRRAAVLRCTAPPGDSVSPAFGGYGFADSNCEPNTNTNSHRLGSSEFNSVIRSVGGVLSSLSYEDGSIGGCAELSSRI</sequence>
<evidence type="ECO:0000256" key="2">
    <source>
        <dbReference type="PROSITE-ProRule" id="PRU00117"/>
    </source>
</evidence>
<dbReference type="GO" id="GO:0010468">
    <property type="term" value="P:regulation of gene expression"/>
    <property type="evidence" value="ECO:0007669"/>
    <property type="project" value="UniProtKB-ARBA"/>
</dbReference>
<feature type="compositionally biased region" description="Polar residues" evidence="3">
    <location>
        <begin position="64"/>
        <end position="79"/>
    </location>
</feature>
<dbReference type="SMART" id="SM00322">
    <property type="entry name" value="KH"/>
    <property type="match status" value="2"/>
</dbReference>
<evidence type="ECO:0000259" key="4">
    <source>
        <dbReference type="SMART" id="SM00322"/>
    </source>
</evidence>
<accession>A0A1V9X804</accession>
<evidence type="ECO:0000256" key="1">
    <source>
        <dbReference type="ARBA" id="ARBA00022737"/>
    </source>
</evidence>
<feature type="region of interest" description="Disordered" evidence="3">
    <location>
        <begin position="428"/>
        <end position="449"/>
    </location>
</feature>
<protein>
    <recommendedName>
        <fullName evidence="4">K Homology domain-containing protein</fullName>
    </recommendedName>
</protein>
<keyword evidence="2" id="KW-0694">RNA-binding</keyword>
<dbReference type="Proteomes" id="UP000192247">
    <property type="component" value="Unassembled WGS sequence"/>
</dbReference>
<dbReference type="PROSITE" id="PS50084">
    <property type="entry name" value="KH_TYPE_1"/>
    <property type="match status" value="1"/>
</dbReference>
<keyword evidence="6" id="KW-1185">Reference proteome</keyword>
<dbReference type="PANTHER" id="PTHR10627">
    <property type="entry name" value="SCP160"/>
    <property type="match status" value="1"/>
</dbReference>
<feature type="domain" description="K Homology" evidence="4">
    <location>
        <begin position="179"/>
        <end position="252"/>
    </location>
</feature>
<dbReference type="STRING" id="418985.A0A1V9X804"/>
<keyword evidence="1" id="KW-0677">Repeat</keyword>
<feature type="domain" description="K Homology" evidence="4">
    <location>
        <begin position="344"/>
        <end position="416"/>
    </location>
</feature>
<dbReference type="OrthoDB" id="271862at2759"/>
<dbReference type="PANTHER" id="PTHR10627:SF69">
    <property type="entry name" value="PROTEIN BICAUDAL C"/>
    <property type="match status" value="1"/>
</dbReference>
<gene>
    <name evidence="5" type="ORF">BIW11_12106</name>
</gene>
<dbReference type="AlphaFoldDB" id="A0A1V9X804"/>
<dbReference type="GO" id="GO:0003723">
    <property type="term" value="F:RNA binding"/>
    <property type="evidence" value="ECO:0007669"/>
    <property type="project" value="UniProtKB-UniRule"/>
</dbReference>
<dbReference type="InterPro" id="IPR036612">
    <property type="entry name" value="KH_dom_type_1_sf"/>
</dbReference>
<dbReference type="InterPro" id="IPR004087">
    <property type="entry name" value="KH_dom"/>
</dbReference>
<organism evidence="5 6">
    <name type="scientific">Tropilaelaps mercedesae</name>
    <dbReference type="NCBI Taxonomy" id="418985"/>
    <lineage>
        <taxon>Eukaryota</taxon>
        <taxon>Metazoa</taxon>
        <taxon>Ecdysozoa</taxon>
        <taxon>Arthropoda</taxon>
        <taxon>Chelicerata</taxon>
        <taxon>Arachnida</taxon>
        <taxon>Acari</taxon>
        <taxon>Parasitiformes</taxon>
        <taxon>Mesostigmata</taxon>
        <taxon>Gamasina</taxon>
        <taxon>Dermanyssoidea</taxon>
        <taxon>Laelapidae</taxon>
        <taxon>Tropilaelaps</taxon>
    </lineage>
</organism>
<reference evidence="5 6" key="1">
    <citation type="journal article" date="2017" name="Gigascience">
        <title>Draft genome of the honey bee ectoparasitic mite, Tropilaelaps mercedesae, is shaped by the parasitic life history.</title>
        <authorList>
            <person name="Dong X."/>
            <person name="Armstrong S.D."/>
            <person name="Xia D."/>
            <person name="Makepeace B.L."/>
            <person name="Darby A.C."/>
            <person name="Kadowaki T."/>
        </authorList>
    </citation>
    <scope>NUCLEOTIDE SEQUENCE [LARGE SCALE GENOMIC DNA]</scope>
    <source>
        <strain evidence="5">Wuxi-XJTLU</strain>
    </source>
</reference>
<dbReference type="Gene3D" id="3.30.310.270">
    <property type="match status" value="1"/>
</dbReference>
<dbReference type="Gene3D" id="3.30.310.210">
    <property type="match status" value="1"/>
</dbReference>
<proteinExistence type="predicted"/>
<dbReference type="InterPro" id="IPR004088">
    <property type="entry name" value="KH_dom_type_1"/>
</dbReference>
<evidence type="ECO:0000313" key="5">
    <source>
        <dbReference type="EMBL" id="OQR69687.1"/>
    </source>
</evidence>